<comment type="caution">
    <text evidence="1">The sequence shown here is derived from an EMBL/GenBank/DDBJ whole genome shotgun (WGS) entry which is preliminary data.</text>
</comment>
<evidence type="ECO:0000313" key="1">
    <source>
        <dbReference type="EMBL" id="KUM48702.1"/>
    </source>
</evidence>
<dbReference type="AlphaFoldDB" id="A0A101M0H8"/>
<reference evidence="1" key="1">
    <citation type="journal article" date="2015" name="Genome Biol. Evol.">
        <title>Organellar Genomes of White Spruce (Picea glauca): Assembly and Annotation.</title>
        <authorList>
            <person name="Jackman S.D."/>
            <person name="Warren R.L."/>
            <person name="Gibb E.A."/>
            <person name="Vandervalk B.P."/>
            <person name="Mohamadi H."/>
            <person name="Chu J."/>
            <person name="Raymond A."/>
            <person name="Pleasance S."/>
            <person name="Coope R."/>
            <person name="Wildung M.R."/>
            <person name="Ritland C.E."/>
            <person name="Bousquet J."/>
            <person name="Jones S.J."/>
            <person name="Bohlmann J."/>
            <person name="Birol I."/>
        </authorList>
    </citation>
    <scope>NUCLEOTIDE SEQUENCE [LARGE SCALE GENOMIC DNA]</scope>
    <source>
        <tissue evidence="1">Flushing bud</tissue>
    </source>
</reference>
<sequence length="46" mass="5697">MHYRFVRSFIFSPFRGLTYSFLPELDDSNDKRRMCEDPLMMNHECY</sequence>
<geneLocation type="mitochondrion" evidence="1"/>
<protein>
    <submittedName>
        <fullName evidence="1">Uncharacterized protein</fullName>
    </submittedName>
</protein>
<proteinExistence type="predicted"/>
<dbReference type="EMBL" id="LKAM01000005">
    <property type="protein sequence ID" value="KUM48702.1"/>
    <property type="molecule type" value="Genomic_DNA"/>
</dbReference>
<organism evidence="1">
    <name type="scientific">Picea glauca</name>
    <name type="common">White spruce</name>
    <name type="synonym">Pinus glauca</name>
    <dbReference type="NCBI Taxonomy" id="3330"/>
    <lineage>
        <taxon>Eukaryota</taxon>
        <taxon>Viridiplantae</taxon>
        <taxon>Streptophyta</taxon>
        <taxon>Embryophyta</taxon>
        <taxon>Tracheophyta</taxon>
        <taxon>Spermatophyta</taxon>
        <taxon>Pinopsida</taxon>
        <taxon>Pinidae</taxon>
        <taxon>Conifers I</taxon>
        <taxon>Pinales</taxon>
        <taxon>Pinaceae</taxon>
        <taxon>Picea</taxon>
    </lineage>
</organism>
<name>A0A101M0H8_PICGL</name>
<keyword evidence="1" id="KW-0496">Mitochondrion</keyword>
<gene>
    <name evidence="1" type="ORF">ABT39_MTgene4717</name>
</gene>
<accession>A0A101M0H8</accession>